<dbReference type="SMART" id="SM00225">
    <property type="entry name" value="BTB"/>
    <property type="match status" value="1"/>
</dbReference>
<dbReference type="SUPFAM" id="SSF54695">
    <property type="entry name" value="POZ domain"/>
    <property type="match status" value="1"/>
</dbReference>
<reference evidence="6" key="1">
    <citation type="submission" date="2010-06" db="EMBL/GenBank/DDBJ databases">
        <authorList>
            <person name="Jiang H."/>
            <person name="Abraham K."/>
            <person name="Ali S."/>
            <person name="Alsbrooks S.L."/>
            <person name="Anim B.N."/>
            <person name="Anosike U.S."/>
            <person name="Attaway T."/>
            <person name="Bandaranaike D.P."/>
            <person name="Battles P.K."/>
            <person name="Bell S.N."/>
            <person name="Bell A.V."/>
            <person name="Beltran B."/>
            <person name="Bickham C."/>
            <person name="Bustamante Y."/>
            <person name="Caleb T."/>
            <person name="Canada A."/>
            <person name="Cardenas V."/>
            <person name="Carter K."/>
            <person name="Chacko J."/>
            <person name="Chandrabose M.N."/>
            <person name="Chavez D."/>
            <person name="Chavez A."/>
            <person name="Chen L."/>
            <person name="Chu H.-S."/>
            <person name="Claassen K.J."/>
            <person name="Cockrell R."/>
            <person name="Collins M."/>
            <person name="Cooper J.A."/>
            <person name="Cree A."/>
            <person name="Curry S.M."/>
            <person name="Da Y."/>
            <person name="Dao M.D."/>
            <person name="Das B."/>
            <person name="Davila M.-L."/>
            <person name="Davy-Carroll L."/>
            <person name="Denson S."/>
            <person name="Dinh H."/>
            <person name="Ebong V.E."/>
            <person name="Edwards J.R."/>
            <person name="Egan A."/>
            <person name="El-Daye J."/>
            <person name="Escobedo L."/>
            <person name="Fernandez S."/>
            <person name="Fernando P.R."/>
            <person name="Flagg N."/>
            <person name="Forbes L.D."/>
            <person name="Fowler R.G."/>
            <person name="Fu Q."/>
            <person name="Gabisi R.A."/>
            <person name="Ganer J."/>
            <person name="Garbino Pronczuk A."/>
            <person name="Garcia R.M."/>
            <person name="Garner T."/>
            <person name="Garrett T.E."/>
            <person name="Gonzalez D.A."/>
            <person name="Hamid H."/>
            <person name="Hawkins E.S."/>
            <person name="Hirani K."/>
            <person name="Hogues M.E."/>
            <person name="Hollins B."/>
            <person name="Hsiao C.-H."/>
            <person name="Jabil R."/>
            <person name="James M.L."/>
            <person name="Jhangiani S.N."/>
            <person name="Johnson B."/>
            <person name="Johnson Q."/>
            <person name="Joshi V."/>
            <person name="Kalu J.B."/>
            <person name="Kam C."/>
            <person name="Kashfia A."/>
            <person name="Keebler J."/>
            <person name="Kisamo H."/>
            <person name="Kovar C.L."/>
            <person name="Lago L.A."/>
            <person name="Lai C.-Y."/>
            <person name="Laidlaw J."/>
            <person name="Lara F."/>
            <person name="Le T.-K."/>
            <person name="Lee S.L."/>
            <person name="Legall F.H."/>
            <person name="Lemon S.J."/>
            <person name="Lewis L.R."/>
            <person name="Li B."/>
            <person name="Liu Y."/>
            <person name="Liu Y.-S."/>
            <person name="Lopez J."/>
            <person name="Lozado R.J."/>
            <person name="Lu J."/>
            <person name="Madu R.C."/>
            <person name="Maheshwari M."/>
            <person name="Maheshwari R."/>
            <person name="Malloy K."/>
            <person name="Martinez E."/>
            <person name="Mathew T."/>
            <person name="Mercado I.C."/>
            <person name="Mercado C."/>
            <person name="Meyer B."/>
            <person name="Montgomery K."/>
            <person name="Morgan M.B."/>
            <person name="Munidasa M."/>
            <person name="Nazareth L.V."/>
            <person name="Nelson J."/>
            <person name="Ng B.M."/>
            <person name="Nguyen N.B."/>
            <person name="Nguyen P.Q."/>
            <person name="Nguyen T."/>
            <person name="Obregon M."/>
            <person name="Okwuonu G.O."/>
            <person name="Onwere C.G."/>
            <person name="Orozco G."/>
            <person name="Parra A."/>
            <person name="Patel S."/>
            <person name="Patil S."/>
            <person name="Perez A."/>
            <person name="Perez Y."/>
            <person name="Pham C."/>
            <person name="Primus E.L."/>
            <person name="Pu L.-L."/>
            <person name="Puazo M."/>
            <person name="Qin X."/>
            <person name="Quiroz J.B."/>
            <person name="Reese J."/>
            <person name="Richards S."/>
            <person name="Rives C.M."/>
            <person name="Robberts R."/>
            <person name="Ruiz S.J."/>
            <person name="Ruiz M.J."/>
            <person name="Santibanez J."/>
            <person name="Schneider B.W."/>
            <person name="Sisson I."/>
            <person name="Smith M."/>
            <person name="Sodergren E."/>
            <person name="Song X.-Z."/>
            <person name="Song B.B."/>
            <person name="Summersgill H."/>
            <person name="Thelus R."/>
            <person name="Thornton R.D."/>
            <person name="Trejos Z.Y."/>
            <person name="Usmani K."/>
            <person name="Vattathil S."/>
            <person name="Villasana D."/>
            <person name="Walker D.L."/>
            <person name="Wang S."/>
            <person name="Wang K."/>
            <person name="White C.S."/>
            <person name="Williams A.C."/>
            <person name="Williamson J."/>
            <person name="Wilson K."/>
            <person name="Woghiren I.O."/>
            <person name="Woodworth J.R."/>
            <person name="Worley K.C."/>
            <person name="Wright R.A."/>
            <person name="Wu W."/>
            <person name="Young L."/>
            <person name="Zhang L."/>
            <person name="Zhang J."/>
            <person name="Zhu Y."/>
            <person name="Muzny D.M."/>
            <person name="Weinstock G."/>
            <person name="Gibbs R.A."/>
        </authorList>
    </citation>
    <scope>NUCLEOTIDE SEQUENCE [LARGE SCALE GENOMIC DNA]</scope>
    <source>
        <strain evidence="6">LSR1</strain>
    </source>
</reference>
<dbReference type="GeneID" id="115034015"/>
<evidence type="ECO:0000256" key="2">
    <source>
        <dbReference type="ARBA" id="ARBA00022737"/>
    </source>
</evidence>
<dbReference type="PANTHER" id="PTHR24412:SF441">
    <property type="entry name" value="KELCH-LIKE PROTEIN 28"/>
    <property type="match status" value="1"/>
</dbReference>
<evidence type="ECO:0000256" key="1">
    <source>
        <dbReference type="ARBA" id="ARBA00022441"/>
    </source>
</evidence>
<dbReference type="EnsemblMetazoa" id="XM_029489006.1">
    <property type="protein sequence ID" value="XP_029344866.1"/>
    <property type="gene ID" value="LOC115034015"/>
</dbReference>
<sequence length="177" mass="19983">MSVEDMDTIQHSSSQNNTIEISEQNYFKNSLHPIPILEILQSQRKTGTFCDIKLRTSDKLFITFGHKNTLMAAGPYFREILNTLDEDVTINIADHDILEILVDYIYTGELTLKKVNVEDLLSAAIILKLDFVCAACAGVLHKHLNVSNCLGIRSVAKFNNFTDLLSISEEFIIKQFS</sequence>
<dbReference type="PROSITE" id="PS50097">
    <property type="entry name" value="BTB"/>
    <property type="match status" value="1"/>
</dbReference>
<dbReference type="InterPro" id="IPR000210">
    <property type="entry name" value="BTB/POZ_dom"/>
</dbReference>
<keyword evidence="3" id="KW-0009">Actin-binding</keyword>
<accession>A0A8R2JRS7</accession>
<organism evidence="5 6">
    <name type="scientific">Acyrthosiphon pisum</name>
    <name type="common">Pea aphid</name>
    <dbReference type="NCBI Taxonomy" id="7029"/>
    <lineage>
        <taxon>Eukaryota</taxon>
        <taxon>Metazoa</taxon>
        <taxon>Ecdysozoa</taxon>
        <taxon>Arthropoda</taxon>
        <taxon>Hexapoda</taxon>
        <taxon>Insecta</taxon>
        <taxon>Pterygota</taxon>
        <taxon>Neoptera</taxon>
        <taxon>Paraneoptera</taxon>
        <taxon>Hemiptera</taxon>
        <taxon>Sternorrhyncha</taxon>
        <taxon>Aphidomorpha</taxon>
        <taxon>Aphidoidea</taxon>
        <taxon>Aphididae</taxon>
        <taxon>Macrosiphini</taxon>
        <taxon>Acyrthosiphon</taxon>
    </lineage>
</organism>
<evidence type="ECO:0000256" key="3">
    <source>
        <dbReference type="ARBA" id="ARBA00023203"/>
    </source>
</evidence>
<dbReference type="AlphaFoldDB" id="A0A8R2JRS7"/>
<protein>
    <recommendedName>
        <fullName evidence="4">BTB domain-containing protein</fullName>
    </recommendedName>
</protein>
<evidence type="ECO:0000313" key="5">
    <source>
        <dbReference type="EnsemblMetazoa" id="XP_029344866.1"/>
    </source>
</evidence>
<dbReference type="Pfam" id="PF00651">
    <property type="entry name" value="BTB"/>
    <property type="match status" value="1"/>
</dbReference>
<dbReference type="InterPro" id="IPR011333">
    <property type="entry name" value="SKP1/BTB/POZ_sf"/>
</dbReference>
<keyword evidence="6" id="KW-1185">Reference proteome</keyword>
<evidence type="ECO:0000259" key="4">
    <source>
        <dbReference type="PROSITE" id="PS50097"/>
    </source>
</evidence>
<dbReference type="Proteomes" id="UP000007819">
    <property type="component" value="Chromosome A2"/>
</dbReference>
<dbReference type="PANTHER" id="PTHR24412">
    <property type="entry name" value="KELCH PROTEIN"/>
    <property type="match status" value="1"/>
</dbReference>
<dbReference type="KEGG" id="api:115034015"/>
<feature type="domain" description="BTB" evidence="4">
    <location>
        <begin position="50"/>
        <end position="114"/>
    </location>
</feature>
<dbReference type="Gene3D" id="3.30.710.10">
    <property type="entry name" value="Potassium Channel Kv1.1, Chain A"/>
    <property type="match status" value="1"/>
</dbReference>
<keyword evidence="2" id="KW-0677">Repeat</keyword>
<keyword evidence="1" id="KW-0880">Kelch repeat</keyword>
<proteinExistence type="predicted"/>
<dbReference type="RefSeq" id="XP_029344866.1">
    <property type="nucleotide sequence ID" value="XM_029489006.1"/>
</dbReference>
<evidence type="ECO:0000313" key="6">
    <source>
        <dbReference type="Proteomes" id="UP000007819"/>
    </source>
</evidence>
<reference evidence="5" key="2">
    <citation type="submission" date="2022-06" db="UniProtKB">
        <authorList>
            <consortium name="EnsemblMetazoa"/>
        </authorList>
    </citation>
    <scope>IDENTIFICATION</scope>
</reference>
<dbReference type="OrthoDB" id="6418787at2759"/>
<name>A0A8R2JRS7_ACYPI</name>